<dbReference type="EMBL" id="MH939364">
    <property type="protein sequence ID" value="QCX29354.1"/>
    <property type="molecule type" value="Genomic_DNA"/>
</dbReference>
<proteinExistence type="predicted"/>
<sequence>MAYRKSGTRAARRPTRRTNRRRYSAKKNYSRPTKKMIRRVTSRRRLLNITSQKKRDNMMPVITDWKGEAPISGPATLNGSGRTTMIWCATQRDRATPPYVDNPESARTSKSIFLRGLREFSILRTSSPDAWRWRRIVFTVKGLGAYMPADARFSVETNVQGWSRALTDFSGVASTPARNAMEALIFAGDAGKDWASVFTAKVDRTRVTPLLDKTRILRTGNQQGSYFKNKMWLPVNKSLVYADEESGNNMLEASLSTLGRPGIGDIYVVDLFDCSTGNSASTLLFEPEATLYWHER</sequence>
<protein>
    <submittedName>
        <fullName evidence="2">Capsid protein</fullName>
    </submittedName>
</protein>
<accession>A0A4Y5QCH4</accession>
<name>A0A4Y5QCH4_9VIRU</name>
<organism evidence="2">
    <name type="scientific">Plant associated genomovirus 2</name>
    <dbReference type="NCBI Taxonomy" id="2584391"/>
    <lineage>
        <taxon>Viruses</taxon>
        <taxon>Monodnaviria</taxon>
        <taxon>Shotokuvirae</taxon>
        <taxon>Cressdnaviricota</taxon>
        <taxon>Repensiviricetes</taxon>
        <taxon>Geplafuvirales</taxon>
        <taxon>Genomoviridae</taxon>
        <taxon>Gemykibivirus</taxon>
        <taxon>Gemykibivirus planta1</taxon>
    </lineage>
</organism>
<reference evidence="2" key="1">
    <citation type="submission" date="2018-09" db="EMBL/GenBank/DDBJ databases">
        <title>Diverse plant associated genomoviruses.</title>
        <authorList>
            <person name="Richet C."/>
            <person name="Kraberger S."/>
            <person name="Filloux D."/>
            <person name="Fontenele R.S."/>
            <person name="Ribeiro S.G."/>
            <person name="Martin D.P."/>
            <person name="Lamas N.S."/>
            <person name="McCarthy J."/>
            <person name="Lefeuvre P."/>
            <person name="Roumagnac P."/>
            <person name="Varsani A."/>
        </authorList>
    </citation>
    <scope>NUCLEOTIDE SEQUENCE</scope>
    <source>
        <strain evidence="2">277_BA548</strain>
    </source>
</reference>
<evidence type="ECO:0000256" key="1">
    <source>
        <dbReference type="SAM" id="MobiDB-lite"/>
    </source>
</evidence>
<evidence type="ECO:0000313" key="2">
    <source>
        <dbReference type="EMBL" id="QCX29354.1"/>
    </source>
</evidence>
<feature type="region of interest" description="Disordered" evidence="1">
    <location>
        <begin position="1"/>
        <end position="33"/>
    </location>
</feature>